<keyword evidence="2" id="KW-0813">Transport</keyword>
<evidence type="ECO:0000256" key="7">
    <source>
        <dbReference type="SAM" id="Phobius"/>
    </source>
</evidence>
<dbReference type="PANTHER" id="PTHR36838">
    <property type="entry name" value="AUXIN EFFLUX CARRIER FAMILY PROTEIN"/>
    <property type="match status" value="1"/>
</dbReference>
<evidence type="ECO:0000313" key="9">
    <source>
        <dbReference type="Proteomes" id="UP000295515"/>
    </source>
</evidence>
<dbReference type="Proteomes" id="UP000295515">
    <property type="component" value="Unassembled WGS sequence"/>
</dbReference>
<feature type="transmembrane region" description="Helical" evidence="7">
    <location>
        <begin position="161"/>
        <end position="180"/>
    </location>
</feature>
<evidence type="ECO:0000313" key="8">
    <source>
        <dbReference type="EMBL" id="TCW02194.1"/>
    </source>
</evidence>
<dbReference type="InterPro" id="IPR004776">
    <property type="entry name" value="Mem_transp_PIN-like"/>
</dbReference>
<reference evidence="8 9" key="1">
    <citation type="submission" date="2019-03" db="EMBL/GenBank/DDBJ databases">
        <title>Genomic Encyclopedia of Type Strains, Phase IV (KMG-IV): sequencing the most valuable type-strain genomes for metagenomic binning, comparative biology and taxonomic classification.</title>
        <authorList>
            <person name="Goeker M."/>
        </authorList>
    </citation>
    <scope>NUCLEOTIDE SEQUENCE [LARGE SCALE GENOMIC DNA]</scope>
    <source>
        <strain evidence="8 9">DSM 29487</strain>
    </source>
</reference>
<keyword evidence="5 7" id="KW-1133">Transmembrane helix</keyword>
<feature type="transmembrane region" description="Helical" evidence="7">
    <location>
        <begin position="94"/>
        <end position="115"/>
    </location>
</feature>
<dbReference type="GeneID" id="98914396"/>
<feature type="transmembrane region" description="Helical" evidence="7">
    <location>
        <begin position="192"/>
        <end position="210"/>
    </location>
</feature>
<evidence type="ECO:0000256" key="5">
    <source>
        <dbReference type="ARBA" id="ARBA00022989"/>
    </source>
</evidence>
<gene>
    <name evidence="8" type="ORF">EDD60_102159</name>
</gene>
<dbReference type="GO" id="GO:0055085">
    <property type="term" value="P:transmembrane transport"/>
    <property type="evidence" value="ECO:0007669"/>
    <property type="project" value="InterPro"/>
</dbReference>
<accession>A0A4R3Z8A9</accession>
<dbReference type="RefSeq" id="WP_066446454.1">
    <property type="nucleotide sequence ID" value="NZ_JANKBF010000003.1"/>
</dbReference>
<keyword evidence="9" id="KW-1185">Reference proteome</keyword>
<dbReference type="PANTHER" id="PTHR36838:SF3">
    <property type="entry name" value="TRANSPORTER AUXIN EFFLUX CARRIER EC FAMILY"/>
    <property type="match status" value="1"/>
</dbReference>
<dbReference type="GO" id="GO:0016020">
    <property type="term" value="C:membrane"/>
    <property type="evidence" value="ECO:0007669"/>
    <property type="project" value="UniProtKB-SubCell"/>
</dbReference>
<dbReference type="AlphaFoldDB" id="A0A4R3Z8A9"/>
<proteinExistence type="predicted"/>
<protein>
    <submittedName>
        <fullName evidence="8">Uncharacterized protein</fullName>
    </submittedName>
</protein>
<keyword evidence="4 7" id="KW-0812">Transmembrane</keyword>
<evidence type="ECO:0000256" key="3">
    <source>
        <dbReference type="ARBA" id="ARBA00022475"/>
    </source>
</evidence>
<keyword evidence="6 7" id="KW-0472">Membrane</keyword>
<feature type="transmembrane region" description="Helical" evidence="7">
    <location>
        <begin position="121"/>
        <end position="140"/>
    </location>
</feature>
<evidence type="ECO:0000256" key="1">
    <source>
        <dbReference type="ARBA" id="ARBA00004141"/>
    </source>
</evidence>
<organism evidence="8 9">
    <name type="scientific">Longibaculum muris</name>
    <dbReference type="NCBI Taxonomy" id="1796628"/>
    <lineage>
        <taxon>Bacteria</taxon>
        <taxon>Bacillati</taxon>
        <taxon>Bacillota</taxon>
        <taxon>Erysipelotrichia</taxon>
        <taxon>Erysipelotrichales</taxon>
        <taxon>Coprobacillaceae</taxon>
        <taxon>Longibaculum</taxon>
    </lineage>
</organism>
<feature type="transmembrane region" description="Helical" evidence="7">
    <location>
        <begin position="34"/>
        <end position="54"/>
    </location>
</feature>
<evidence type="ECO:0000256" key="2">
    <source>
        <dbReference type="ARBA" id="ARBA00022448"/>
    </source>
</evidence>
<comment type="caution">
    <text evidence="8">The sequence shown here is derived from an EMBL/GenBank/DDBJ whole genome shotgun (WGS) entry which is preliminary data.</text>
</comment>
<dbReference type="Pfam" id="PF03547">
    <property type="entry name" value="Mem_trans"/>
    <property type="match status" value="1"/>
</dbReference>
<name>A0A4R3Z8A9_9FIRM</name>
<evidence type="ECO:0000256" key="4">
    <source>
        <dbReference type="ARBA" id="ARBA00022692"/>
    </source>
</evidence>
<evidence type="ECO:0000256" key="6">
    <source>
        <dbReference type="ARBA" id="ARBA00023136"/>
    </source>
</evidence>
<feature type="transmembrane region" description="Helical" evidence="7">
    <location>
        <begin position="60"/>
        <end position="82"/>
    </location>
</feature>
<comment type="subcellular location">
    <subcellularLocation>
        <location evidence="1">Membrane</location>
        <topology evidence="1">Multi-pass membrane protein</topology>
    </subcellularLocation>
</comment>
<dbReference type="EMBL" id="SMCQ01000002">
    <property type="protein sequence ID" value="TCW02194.1"/>
    <property type="molecule type" value="Genomic_DNA"/>
</dbReference>
<feature type="transmembrane region" description="Helical" evidence="7">
    <location>
        <begin position="230"/>
        <end position="247"/>
    </location>
</feature>
<feature type="transmembrane region" description="Helical" evidence="7">
    <location>
        <begin position="253"/>
        <end position="277"/>
    </location>
</feature>
<sequence length="309" mass="34219">MVALTTLFPVFFMLALGFISRLKGWITPTQKDGANAIVFQVLFPIMIFNLMLTASIETEHIFIVGYVFIAFVVAMIVGKLLIPFTGKKYGHFSHYLLTTVEGGNVALPLYLSIVGTSSNTVIFDIAGTMICFIVLPVLIAKSAATDTTHKELLKKIFSNSFVIAVILGLGLNLLGGYQYLQTTSLFEVYTGTISQVTAPIIGMILFILGYDLKVDKETIQPILKLMSVRIVYYIIVIIGFFILFPYLMADKIFMIAVILYFMCPTGFGLAPVISPLYKSEEDAFFSSAFISLYMIVTLIVYTVLVLFVA</sequence>
<feature type="transmembrane region" description="Helical" evidence="7">
    <location>
        <begin position="6"/>
        <end position="22"/>
    </location>
</feature>
<keyword evidence="3" id="KW-1003">Cell membrane</keyword>
<feature type="transmembrane region" description="Helical" evidence="7">
    <location>
        <begin position="284"/>
        <end position="308"/>
    </location>
</feature>